<dbReference type="Proteomes" id="UP000823388">
    <property type="component" value="Chromosome 9K"/>
</dbReference>
<reference evidence="2" key="1">
    <citation type="submission" date="2020-05" db="EMBL/GenBank/DDBJ databases">
        <title>WGS assembly of Panicum virgatum.</title>
        <authorList>
            <person name="Lovell J.T."/>
            <person name="Jenkins J."/>
            <person name="Shu S."/>
            <person name="Juenger T.E."/>
            <person name="Schmutz J."/>
        </authorList>
    </citation>
    <scope>NUCLEOTIDE SEQUENCE</scope>
    <source>
        <strain evidence="2">AP13</strain>
    </source>
</reference>
<dbReference type="AlphaFoldDB" id="A0A8T0P006"/>
<feature type="region of interest" description="Disordered" evidence="1">
    <location>
        <begin position="1"/>
        <end position="33"/>
    </location>
</feature>
<evidence type="ECO:0000256" key="1">
    <source>
        <dbReference type="SAM" id="MobiDB-lite"/>
    </source>
</evidence>
<evidence type="ECO:0000313" key="2">
    <source>
        <dbReference type="EMBL" id="KAG2552204.1"/>
    </source>
</evidence>
<sequence>MTGPSLPENSGGDEEESNWRPHGKARGGLPFAPLRFRRPSAKFPVTVSDPRARKRKGCPFGSIWPVPCCLSAAPWIAAEDTPHMQMQQDRVDCVIKGHKQQHQVSSRGYKMMPCWTVGAYPGTMPLMPSILEGFELSVLRICLLQLMSVLYVY</sequence>
<accession>A0A8T0P006</accession>
<protein>
    <submittedName>
        <fullName evidence="2">Uncharacterized protein</fullName>
    </submittedName>
</protein>
<dbReference type="EMBL" id="CM029053">
    <property type="protein sequence ID" value="KAG2552204.1"/>
    <property type="molecule type" value="Genomic_DNA"/>
</dbReference>
<keyword evidence="3" id="KW-1185">Reference proteome</keyword>
<comment type="caution">
    <text evidence="2">The sequence shown here is derived from an EMBL/GenBank/DDBJ whole genome shotgun (WGS) entry which is preliminary data.</text>
</comment>
<gene>
    <name evidence="2" type="ORF">PVAP13_9KG093900</name>
</gene>
<name>A0A8T0P006_PANVG</name>
<organism evidence="2 3">
    <name type="scientific">Panicum virgatum</name>
    <name type="common">Blackwell switchgrass</name>
    <dbReference type="NCBI Taxonomy" id="38727"/>
    <lineage>
        <taxon>Eukaryota</taxon>
        <taxon>Viridiplantae</taxon>
        <taxon>Streptophyta</taxon>
        <taxon>Embryophyta</taxon>
        <taxon>Tracheophyta</taxon>
        <taxon>Spermatophyta</taxon>
        <taxon>Magnoliopsida</taxon>
        <taxon>Liliopsida</taxon>
        <taxon>Poales</taxon>
        <taxon>Poaceae</taxon>
        <taxon>PACMAD clade</taxon>
        <taxon>Panicoideae</taxon>
        <taxon>Panicodae</taxon>
        <taxon>Paniceae</taxon>
        <taxon>Panicinae</taxon>
        <taxon>Panicum</taxon>
        <taxon>Panicum sect. Hiantes</taxon>
    </lineage>
</organism>
<evidence type="ECO:0000313" key="3">
    <source>
        <dbReference type="Proteomes" id="UP000823388"/>
    </source>
</evidence>
<proteinExistence type="predicted"/>